<protein>
    <recommendedName>
        <fullName evidence="3">DUF6542 domain-containing protein</fullName>
    </recommendedName>
</protein>
<feature type="region of interest" description="Disordered" evidence="1">
    <location>
        <begin position="174"/>
        <end position="194"/>
    </location>
</feature>
<feature type="transmembrane region" description="Helical" evidence="2">
    <location>
        <begin position="61"/>
        <end position="81"/>
    </location>
</feature>
<evidence type="ECO:0000259" key="3">
    <source>
        <dbReference type="Pfam" id="PF20177"/>
    </source>
</evidence>
<keyword evidence="2" id="KW-1133">Transmembrane helix</keyword>
<dbReference type="InterPro" id="IPR046672">
    <property type="entry name" value="DUF6542"/>
</dbReference>
<evidence type="ECO:0000256" key="1">
    <source>
        <dbReference type="SAM" id="MobiDB-lite"/>
    </source>
</evidence>
<keyword evidence="5" id="KW-1185">Reference proteome</keyword>
<dbReference type="RefSeq" id="WP_194293230.1">
    <property type="nucleotide sequence ID" value="NZ_WEGH01000001.1"/>
</dbReference>
<feature type="domain" description="DUF6542" evidence="3">
    <location>
        <begin position="38"/>
        <end position="150"/>
    </location>
</feature>
<evidence type="ECO:0000313" key="4">
    <source>
        <dbReference type="EMBL" id="MQY03894.1"/>
    </source>
</evidence>
<dbReference type="Proteomes" id="UP000487268">
    <property type="component" value="Unassembled WGS sequence"/>
</dbReference>
<keyword evidence="2" id="KW-0472">Membrane</keyword>
<gene>
    <name evidence="4" type="ORF">ACRB68_19400</name>
</gene>
<feature type="transmembrane region" description="Helical" evidence="2">
    <location>
        <begin position="88"/>
        <end position="112"/>
    </location>
</feature>
<feature type="region of interest" description="Disordered" evidence="1">
    <location>
        <begin position="1"/>
        <end position="32"/>
    </location>
</feature>
<dbReference type="AlphaFoldDB" id="A0A7K0BT81"/>
<reference evidence="4 5" key="1">
    <citation type="submission" date="2019-10" db="EMBL/GenBank/DDBJ databases">
        <title>Actinomadura rubteroloni sp. nov. and Actinomadura macrotermitis sp. nov., isolated from the gut of fungus growing-termite Macrotermes natalensis.</title>
        <authorList>
            <person name="Benndorf R."/>
            <person name="Martin K."/>
            <person name="Kuefner M."/>
            <person name="De Beer W."/>
            <person name="Kaster A.-K."/>
            <person name="Vollmers J."/>
            <person name="Poulsen M."/>
            <person name="Beemelmanns C."/>
        </authorList>
    </citation>
    <scope>NUCLEOTIDE SEQUENCE [LARGE SCALE GENOMIC DNA]</scope>
    <source>
        <strain evidence="4 5">RB68</strain>
    </source>
</reference>
<evidence type="ECO:0000256" key="2">
    <source>
        <dbReference type="SAM" id="Phobius"/>
    </source>
</evidence>
<dbReference type="EMBL" id="WEGH01000001">
    <property type="protein sequence ID" value="MQY03894.1"/>
    <property type="molecule type" value="Genomic_DNA"/>
</dbReference>
<feature type="compositionally biased region" description="Low complexity" evidence="1">
    <location>
        <begin position="1"/>
        <end position="16"/>
    </location>
</feature>
<comment type="caution">
    <text evidence="4">The sequence shown here is derived from an EMBL/GenBank/DDBJ whole genome shotgun (WGS) entry which is preliminary data.</text>
</comment>
<accession>A0A7K0BT81</accession>
<feature type="transmembrane region" description="Helical" evidence="2">
    <location>
        <begin position="35"/>
        <end position="55"/>
    </location>
</feature>
<feature type="transmembrane region" description="Helical" evidence="2">
    <location>
        <begin position="118"/>
        <end position="144"/>
    </location>
</feature>
<keyword evidence="2" id="KW-0812">Transmembrane</keyword>
<sequence length="194" mass="19825">MSASVSEAPESPSPATGGRGRRGAAKGGRTAPGPAIALTGRGGIVVMFAVALLGALPSHWFTMPLLAGLGFLLGCAVAALLTRPSDLLTLVVSPPLVFLAATVVAVVLTGLGDGAAGIALGVVTALAATAPWLFAGTVLVVVITTPRGMLREARELRGRLAGLRLFAEEENQNPVRWDESAPRPNRRLPHGDVD</sequence>
<dbReference type="Pfam" id="PF20177">
    <property type="entry name" value="DUF6542"/>
    <property type="match status" value="1"/>
</dbReference>
<evidence type="ECO:0000313" key="5">
    <source>
        <dbReference type="Proteomes" id="UP000487268"/>
    </source>
</evidence>
<name>A0A7K0BT81_9ACTN</name>
<proteinExistence type="predicted"/>
<organism evidence="4 5">
    <name type="scientific">Actinomadura macrotermitis</name>
    <dbReference type="NCBI Taxonomy" id="2585200"/>
    <lineage>
        <taxon>Bacteria</taxon>
        <taxon>Bacillati</taxon>
        <taxon>Actinomycetota</taxon>
        <taxon>Actinomycetes</taxon>
        <taxon>Streptosporangiales</taxon>
        <taxon>Thermomonosporaceae</taxon>
        <taxon>Actinomadura</taxon>
    </lineage>
</organism>